<evidence type="ECO:0000256" key="4">
    <source>
        <dbReference type="PROSITE-ProRule" id="PRU01248"/>
    </source>
</evidence>
<evidence type="ECO:0000256" key="1">
    <source>
        <dbReference type="ARBA" id="ARBA00008857"/>
    </source>
</evidence>
<gene>
    <name evidence="7" type="ORF">SAMN04487788_2626</name>
</gene>
<dbReference type="Gene3D" id="1.10.443.10">
    <property type="entry name" value="Intergrase catalytic core"/>
    <property type="match status" value="1"/>
</dbReference>
<dbReference type="InterPro" id="IPR044068">
    <property type="entry name" value="CB"/>
</dbReference>
<sequence length="392" mass="42476">MGSAYSYDTKIGKRWEARYRKPDGKTARKGGFARKRDAEAYITSVESAKLQGAYIAPGESRITVRELGAEWLIAHAVAVKPSTFHSDESAWRVHVEPAWGGRRVGTIRHTEVAAWIAELSAARSATTVKRCHGVLASILDGAVRDRRLQSNPAREVKTPRKVCKQRAYLTHQQVERLATASLYPDVVRFLAYTGLRWGEATGLTVADVDLSRRRLNISANAVVVNGHVIVGTPKTHERRTVVYPAFLDAAMTRAVMLKRPDELIFSAGTGGYLRPGNSKSGWFAGACKRARLEDASAAAEARARGEAVRVIMPRVTPHDLRHTAASLAISAGANVKAVQRMLGHASAAMTLDTYADLFDEDLDDVAAALNVARAASIGPLSTQPSPPSHPDA</sequence>
<dbReference type="Pfam" id="PF22022">
    <property type="entry name" value="Phage_int_M"/>
    <property type="match status" value="1"/>
</dbReference>
<dbReference type="PANTHER" id="PTHR30349">
    <property type="entry name" value="PHAGE INTEGRASE-RELATED"/>
    <property type="match status" value="1"/>
</dbReference>
<dbReference type="InterPro" id="IPR050090">
    <property type="entry name" value="Tyrosine_recombinase_XerCD"/>
</dbReference>
<feature type="domain" description="Tyr recombinase" evidence="5">
    <location>
        <begin position="164"/>
        <end position="367"/>
    </location>
</feature>
<dbReference type="GO" id="GO:0015074">
    <property type="term" value="P:DNA integration"/>
    <property type="evidence" value="ECO:0007669"/>
    <property type="project" value="InterPro"/>
</dbReference>
<dbReference type="PROSITE" id="PS51900">
    <property type="entry name" value="CB"/>
    <property type="match status" value="1"/>
</dbReference>
<organism evidence="7 8">
    <name type="scientific">Microbacterium testaceum (strain StLB037)</name>
    <dbReference type="NCBI Taxonomy" id="979556"/>
    <lineage>
        <taxon>Bacteria</taxon>
        <taxon>Bacillati</taxon>
        <taxon>Actinomycetota</taxon>
        <taxon>Actinomycetes</taxon>
        <taxon>Micrococcales</taxon>
        <taxon>Microbacteriaceae</taxon>
        <taxon>Microbacterium</taxon>
    </lineage>
</organism>
<dbReference type="InterPro" id="IPR011010">
    <property type="entry name" value="DNA_brk_join_enz"/>
</dbReference>
<evidence type="ECO:0000259" key="6">
    <source>
        <dbReference type="PROSITE" id="PS51900"/>
    </source>
</evidence>
<dbReference type="SUPFAM" id="SSF56349">
    <property type="entry name" value="DNA breaking-rejoining enzymes"/>
    <property type="match status" value="1"/>
</dbReference>
<evidence type="ECO:0000256" key="3">
    <source>
        <dbReference type="ARBA" id="ARBA00023172"/>
    </source>
</evidence>
<comment type="similarity">
    <text evidence="1">Belongs to the 'phage' integrase family.</text>
</comment>
<evidence type="ECO:0000259" key="5">
    <source>
        <dbReference type="PROSITE" id="PS51898"/>
    </source>
</evidence>
<keyword evidence="3" id="KW-0233">DNA recombination</keyword>
<dbReference type="InterPro" id="IPR013762">
    <property type="entry name" value="Integrase-like_cat_sf"/>
</dbReference>
<dbReference type="GO" id="GO:0003677">
    <property type="term" value="F:DNA binding"/>
    <property type="evidence" value="ECO:0007669"/>
    <property type="project" value="UniProtKB-UniRule"/>
</dbReference>
<dbReference type="CDD" id="cd01189">
    <property type="entry name" value="INT_ICEBs1_C_like"/>
    <property type="match status" value="1"/>
</dbReference>
<dbReference type="Pfam" id="PF00589">
    <property type="entry name" value="Phage_integrase"/>
    <property type="match status" value="1"/>
</dbReference>
<dbReference type="InterPro" id="IPR053876">
    <property type="entry name" value="Phage_int_M"/>
</dbReference>
<dbReference type="EMBL" id="FNJN01000006">
    <property type="protein sequence ID" value="SDP23783.1"/>
    <property type="molecule type" value="Genomic_DNA"/>
</dbReference>
<evidence type="ECO:0000256" key="2">
    <source>
        <dbReference type="ARBA" id="ARBA00023125"/>
    </source>
</evidence>
<dbReference type="GO" id="GO:0006310">
    <property type="term" value="P:DNA recombination"/>
    <property type="evidence" value="ECO:0007669"/>
    <property type="project" value="UniProtKB-KW"/>
</dbReference>
<dbReference type="Proteomes" id="UP000186456">
    <property type="component" value="Unassembled WGS sequence"/>
</dbReference>
<dbReference type="PROSITE" id="PS51898">
    <property type="entry name" value="TYR_RECOMBINASE"/>
    <property type="match status" value="1"/>
</dbReference>
<reference evidence="7 8" key="1">
    <citation type="submission" date="2016-10" db="EMBL/GenBank/DDBJ databases">
        <authorList>
            <person name="de Groot N.N."/>
        </authorList>
    </citation>
    <scope>NUCLEOTIDE SEQUENCE [LARGE SCALE GENOMIC DNA]</scope>
    <source>
        <strain evidence="7 8">StLB037</strain>
    </source>
</reference>
<dbReference type="AlphaFoldDB" id="A0A1H0R2M9"/>
<name>A0A1H0R2M9_MICTS</name>
<accession>A0A1H0R2M9</accession>
<evidence type="ECO:0000313" key="8">
    <source>
        <dbReference type="Proteomes" id="UP000186456"/>
    </source>
</evidence>
<dbReference type="InterPro" id="IPR002104">
    <property type="entry name" value="Integrase_catalytic"/>
</dbReference>
<dbReference type="InterPro" id="IPR010998">
    <property type="entry name" value="Integrase_recombinase_N"/>
</dbReference>
<dbReference type="RefSeq" id="WP_074696347.1">
    <property type="nucleotide sequence ID" value="NZ_FNJN01000006.1"/>
</dbReference>
<dbReference type="Gene3D" id="1.10.150.130">
    <property type="match status" value="1"/>
</dbReference>
<feature type="domain" description="Core-binding (CB)" evidence="6">
    <location>
        <begin position="62"/>
        <end position="143"/>
    </location>
</feature>
<protein>
    <submittedName>
        <fullName evidence="7">Site-specific recombinase XerD</fullName>
    </submittedName>
</protein>
<proteinExistence type="inferred from homology"/>
<keyword evidence="2 4" id="KW-0238">DNA-binding</keyword>
<evidence type="ECO:0000313" key="7">
    <source>
        <dbReference type="EMBL" id="SDP23783.1"/>
    </source>
</evidence>
<dbReference type="PANTHER" id="PTHR30349:SF64">
    <property type="entry name" value="PROPHAGE INTEGRASE INTD-RELATED"/>
    <property type="match status" value="1"/>
</dbReference>